<protein>
    <submittedName>
        <fullName evidence="2">Uncharacterized protein</fullName>
    </submittedName>
</protein>
<accession>A0AA36H1X1</accession>
<feature type="coiled-coil region" evidence="1">
    <location>
        <begin position="97"/>
        <end position="124"/>
    </location>
</feature>
<evidence type="ECO:0000256" key="1">
    <source>
        <dbReference type="SAM" id="Coils"/>
    </source>
</evidence>
<sequence>MAEQEPAEAAKRRKDSILCSLVPQRCHHHFLTNNFRVNPFVLIKKHMFIFKKFFSEPSTDAVAGYSLSFAVNLSIRRLRPGEDRAFAGTSTLGAGTSNCRSEDVARLEDEIRDLEQRYRSKVDELSRLR</sequence>
<comment type="caution">
    <text evidence="2">The sequence shown here is derived from an EMBL/GenBank/DDBJ whole genome shotgun (WGS) entry which is preliminary data.</text>
</comment>
<dbReference type="AlphaFoldDB" id="A0AA36H1X1"/>
<dbReference type="EMBL" id="CATQJL010000305">
    <property type="protein sequence ID" value="CAJ0602560.1"/>
    <property type="molecule type" value="Genomic_DNA"/>
</dbReference>
<proteinExistence type="predicted"/>
<name>A0AA36H1X1_CYLNA</name>
<keyword evidence="3" id="KW-1185">Reference proteome</keyword>
<organism evidence="2 3">
    <name type="scientific">Cylicocyclus nassatus</name>
    <name type="common">Nematode worm</name>
    <dbReference type="NCBI Taxonomy" id="53992"/>
    <lineage>
        <taxon>Eukaryota</taxon>
        <taxon>Metazoa</taxon>
        <taxon>Ecdysozoa</taxon>
        <taxon>Nematoda</taxon>
        <taxon>Chromadorea</taxon>
        <taxon>Rhabditida</taxon>
        <taxon>Rhabditina</taxon>
        <taxon>Rhabditomorpha</taxon>
        <taxon>Strongyloidea</taxon>
        <taxon>Strongylidae</taxon>
        <taxon>Cylicocyclus</taxon>
    </lineage>
</organism>
<keyword evidence="1" id="KW-0175">Coiled coil</keyword>
<evidence type="ECO:0000313" key="3">
    <source>
        <dbReference type="Proteomes" id="UP001176961"/>
    </source>
</evidence>
<dbReference type="Proteomes" id="UP001176961">
    <property type="component" value="Unassembled WGS sequence"/>
</dbReference>
<gene>
    <name evidence="2" type="ORF">CYNAS_LOCUS14543</name>
</gene>
<reference evidence="2" key="1">
    <citation type="submission" date="2023-07" db="EMBL/GenBank/DDBJ databases">
        <authorList>
            <consortium name="CYATHOMIX"/>
        </authorList>
    </citation>
    <scope>NUCLEOTIDE SEQUENCE</scope>
    <source>
        <strain evidence="2">N/A</strain>
    </source>
</reference>
<evidence type="ECO:0000313" key="2">
    <source>
        <dbReference type="EMBL" id="CAJ0602560.1"/>
    </source>
</evidence>